<evidence type="ECO:0000259" key="1">
    <source>
        <dbReference type="Pfam" id="PF08937"/>
    </source>
</evidence>
<accession>A0A918CMS5</accession>
<dbReference type="Pfam" id="PF08937">
    <property type="entry name" value="ThsB_TIR"/>
    <property type="match status" value="1"/>
</dbReference>
<dbReference type="AlphaFoldDB" id="A0A918CMS5"/>
<keyword evidence="3" id="KW-1185">Reference proteome</keyword>
<evidence type="ECO:0000313" key="3">
    <source>
        <dbReference type="Proteomes" id="UP000610303"/>
    </source>
</evidence>
<reference evidence="2" key="2">
    <citation type="submission" date="2020-09" db="EMBL/GenBank/DDBJ databases">
        <authorList>
            <person name="Sun Q."/>
            <person name="Ohkuma M."/>
        </authorList>
    </citation>
    <scope>NUCLEOTIDE SEQUENCE</scope>
    <source>
        <strain evidence="2">JCM 3346</strain>
    </source>
</reference>
<protein>
    <recommendedName>
        <fullName evidence="1">Thoeris protein ThsB TIR-like domain-containing protein</fullName>
    </recommendedName>
</protein>
<dbReference type="InterPro" id="IPR015032">
    <property type="entry name" value="ThsB__TIR-like_domain"/>
</dbReference>
<dbReference type="InterPro" id="IPR036490">
    <property type="entry name" value="ThsB_TIR-like_sf"/>
</dbReference>
<dbReference type="Proteomes" id="UP000610303">
    <property type="component" value="Unassembled WGS sequence"/>
</dbReference>
<organism evidence="2 3">
    <name type="scientific">Agromyces mediolanus</name>
    <name type="common">Corynebacterium mediolanum</name>
    <dbReference type="NCBI Taxonomy" id="41986"/>
    <lineage>
        <taxon>Bacteria</taxon>
        <taxon>Bacillati</taxon>
        <taxon>Actinomycetota</taxon>
        <taxon>Actinomycetes</taxon>
        <taxon>Micrococcales</taxon>
        <taxon>Microbacteriaceae</taxon>
        <taxon>Agromyces</taxon>
    </lineage>
</organism>
<evidence type="ECO:0000313" key="2">
    <source>
        <dbReference type="EMBL" id="GGR31035.1"/>
    </source>
</evidence>
<gene>
    <name evidence="2" type="ORF">GCM10010196_26480</name>
</gene>
<sequence length="163" mass="18194">MVRKVFYSFHYKRDSQRVSQVKNMGVVEGQPILSANKWEEVEGGGEAAIKEWIATEMSGKSCLVVLIGAQTAGRKWVNYEIIKAWNDRKGVLGIHIHNLKNLNGDQDTKGGNPFGGISVGDKSLSSIVKTYDPPYSTSTYVYSHIKDNLEAWVEDAIAIRARY</sequence>
<reference evidence="2" key="1">
    <citation type="journal article" date="2014" name="Int. J. Syst. Evol. Microbiol.">
        <title>Complete genome sequence of Corynebacterium casei LMG S-19264T (=DSM 44701T), isolated from a smear-ripened cheese.</title>
        <authorList>
            <consortium name="US DOE Joint Genome Institute (JGI-PGF)"/>
            <person name="Walter F."/>
            <person name="Albersmeier A."/>
            <person name="Kalinowski J."/>
            <person name="Ruckert C."/>
        </authorList>
    </citation>
    <scope>NUCLEOTIDE SEQUENCE</scope>
    <source>
        <strain evidence="2">JCM 3346</strain>
    </source>
</reference>
<dbReference type="EMBL" id="BMRJ01000002">
    <property type="protein sequence ID" value="GGR31035.1"/>
    <property type="molecule type" value="Genomic_DNA"/>
</dbReference>
<feature type="domain" description="Thoeris protein ThsB TIR-like" evidence="1">
    <location>
        <begin position="6"/>
        <end position="100"/>
    </location>
</feature>
<dbReference type="SUPFAM" id="SSF52206">
    <property type="entry name" value="Hypothetical protein MTH538"/>
    <property type="match status" value="1"/>
</dbReference>
<proteinExistence type="predicted"/>
<dbReference type="RefSeq" id="WP_189085985.1">
    <property type="nucleotide sequence ID" value="NZ_BMRJ01000002.1"/>
</dbReference>
<dbReference type="Gene3D" id="3.40.50.9200">
    <property type="entry name" value="Hypothetical protein MTH538"/>
    <property type="match status" value="1"/>
</dbReference>
<name>A0A918CMS5_AGRME</name>
<comment type="caution">
    <text evidence="2">The sequence shown here is derived from an EMBL/GenBank/DDBJ whole genome shotgun (WGS) entry which is preliminary data.</text>
</comment>